<evidence type="ECO:0000313" key="3">
    <source>
        <dbReference type="Proteomes" id="UP000024837"/>
    </source>
</evidence>
<name>W7HSU7_9PEZI</name>
<dbReference type="HOGENOM" id="CLU_2049618_0_0_1"/>
<dbReference type="Proteomes" id="UP000024837">
    <property type="component" value="Unassembled WGS sequence"/>
</dbReference>
<keyword evidence="1" id="KW-0732">Signal</keyword>
<dbReference type="AlphaFoldDB" id="W7HSU7"/>
<feature type="chain" id="PRO_5004893667" evidence="1">
    <location>
        <begin position="22"/>
        <end position="130"/>
    </location>
</feature>
<evidence type="ECO:0000313" key="2">
    <source>
        <dbReference type="EMBL" id="EWC47151.1"/>
    </source>
</evidence>
<organism evidence="2 3">
    <name type="scientific">Drechslerella stenobrocha 248</name>
    <dbReference type="NCBI Taxonomy" id="1043628"/>
    <lineage>
        <taxon>Eukaryota</taxon>
        <taxon>Fungi</taxon>
        <taxon>Dikarya</taxon>
        <taxon>Ascomycota</taxon>
        <taxon>Pezizomycotina</taxon>
        <taxon>Orbiliomycetes</taxon>
        <taxon>Orbiliales</taxon>
        <taxon>Orbiliaceae</taxon>
        <taxon>Drechslerella</taxon>
    </lineage>
</organism>
<reference evidence="2 3" key="1">
    <citation type="submission" date="2013-05" db="EMBL/GenBank/DDBJ databases">
        <title>Drechslerella stenobrocha genome reveals carnivorous origination and mechanical trapping mechanism of predatory fungi.</title>
        <authorList>
            <person name="Liu X."/>
            <person name="Zhang W."/>
            <person name="Liu K."/>
        </authorList>
    </citation>
    <scope>NUCLEOTIDE SEQUENCE [LARGE SCALE GENOMIC DNA]</scope>
    <source>
        <strain evidence="2 3">248</strain>
    </source>
</reference>
<proteinExistence type="predicted"/>
<sequence>MKFTSFTALCSAVLPVALVTGSVIPRQERLVWAYNYKYENGTLRGDITARPMNCPTASRYPLIEVFWAAGESWQETPIVATRGGWHDSVGNPWYNFRGDAPDVTQFYLKLTCGDVISYNPGNFVNYQVQH</sequence>
<dbReference type="EMBL" id="KI966412">
    <property type="protein sequence ID" value="EWC47151.1"/>
    <property type="molecule type" value="Genomic_DNA"/>
</dbReference>
<protein>
    <submittedName>
        <fullName evidence="2">Uncharacterized protein</fullName>
    </submittedName>
</protein>
<gene>
    <name evidence="2" type="ORF">DRE_03520</name>
</gene>
<accession>W7HSU7</accession>
<keyword evidence="3" id="KW-1185">Reference proteome</keyword>
<evidence type="ECO:0000256" key="1">
    <source>
        <dbReference type="SAM" id="SignalP"/>
    </source>
</evidence>
<dbReference type="OrthoDB" id="550577at2759"/>
<feature type="signal peptide" evidence="1">
    <location>
        <begin position="1"/>
        <end position="21"/>
    </location>
</feature>